<comment type="caution">
    <text evidence="2">The sequence shown here is derived from an EMBL/GenBank/DDBJ whole genome shotgun (WGS) entry which is preliminary data.</text>
</comment>
<evidence type="ECO:0008006" key="4">
    <source>
        <dbReference type="Google" id="ProtNLM"/>
    </source>
</evidence>
<feature type="transmembrane region" description="Helical" evidence="1">
    <location>
        <begin position="97"/>
        <end position="118"/>
    </location>
</feature>
<evidence type="ECO:0000313" key="3">
    <source>
        <dbReference type="Proteomes" id="UP000629468"/>
    </source>
</evidence>
<feature type="transmembrane region" description="Helical" evidence="1">
    <location>
        <begin position="130"/>
        <end position="150"/>
    </location>
</feature>
<accession>A0A8H7KKX3</accession>
<proteinExistence type="predicted"/>
<evidence type="ECO:0000313" key="2">
    <source>
        <dbReference type="EMBL" id="KAF7784029.1"/>
    </source>
</evidence>
<keyword evidence="1" id="KW-1133">Transmembrane helix</keyword>
<dbReference type="Proteomes" id="UP000629468">
    <property type="component" value="Unassembled WGS sequence"/>
</dbReference>
<feature type="transmembrane region" description="Helical" evidence="1">
    <location>
        <begin position="479"/>
        <end position="499"/>
    </location>
</feature>
<keyword evidence="1" id="KW-0812">Transmembrane</keyword>
<sequence length="535" mass="57944">MVLTLSLLLVYSRKIFPSHVEMGGRHALALCVALTIGGSLPRFAASLHALSQQSTSVVLLLSLSIVTSLLTIATLFLEYKLTSHYSSDTSRLLLFPTIWVVLWAGIAALSPLGTLSTWSPVEGTGAYDWLVPWFSGPYALNWVAAAWATILSQTLTSLYMGPTSGGENGHGSQASHSVRSVMTANDKTALLAAVLVLLTVPSYIGDSLPVPLGDVSKGTPLVIGCALPTVDEYKVPEFKFEHFLAESKRLDNTANFILWPEGAVRFSSEKERNDSLAEVQKNILHAFVGVSFEETVEDAENSNNRHGVRRAGIAIVSNRSPTPHLLYYKQHLVPIAESFSLTHSLESPTTFSAEITYPKRIPVPGHKREIPVTASICLDFSAPSQFTNLEVRPGLILAPARTWDTTVGYTMWKQASQRAREIGSTVLWCDGGEGGVSGVAGHGYNEVVQVGSGSWLRTIALEFPFDENSRTLYGHYGNAVLLVFCVLAAGIPIGAGYMVGSNMKQHVGSFARYVIERFRRWGVGSAPPVANLIDV</sequence>
<dbReference type="InterPro" id="IPR036526">
    <property type="entry name" value="C-N_Hydrolase_sf"/>
</dbReference>
<name>A0A8H7KKX3_AGABI</name>
<reference evidence="2 3" key="1">
    <citation type="journal article" name="Sci. Rep.">
        <title>Telomere-to-telomere assembled and centromere annotated genomes of the two main subspecies of the button mushroom Agaricus bisporus reveal especially polymorphic chromosome ends.</title>
        <authorList>
            <person name="Sonnenberg A.S.M."/>
            <person name="Sedaghat-Telgerd N."/>
            <person name="Lavrijssen B."/>
            <person name="Ohm R.A."/>
            <person name="Hendrickx P.M."/>
            <person name="Scholtmeijer K."/>
            <person name="Baars J.J.P."/>
            <person name="van Peer A."/>
        </authorList>
    </citation>
    <scope>NUCLEOTIDE SEQUENCE [LARGE SCALE GENOMIC DNA]</scope>
    <source>
        <strain evidence="2 3">H119_p4</strain>
    </source>
</reference>
<dbReference type="Gene3D" id="3.60.110.10">
    <property type="entry name" value="Carbon-nitrogen hydrolase"/>
    <property type="match status" value="1"/>
</dbReference>
<organism evidence="2 3">
    <name type="scientific">Agaricus bisporus var. burnettii</name>
    <dbReference type="NCBI Taxonomy" id="192524"/>
    <lineage>
        <taxon>Eukaryota</taxon>
        <taxon>Fungi</taxon>
        <taxon>Dikarya</taxon>
        <taxon>Basidiomycota</taxon>
        <taxon>Agaricomycotina</taxon>
        <taxon>Agaricomycetes</taxon>
        <taxon>Agaricomycetidae</taxon>
        <taxon>Agaricales</taxon>
        <taxon>Agaricineae</taxon>
        <taxon>Agaricaceae</taxon>
        <taxon>Agaricus</taxon>
    </lineage>
</organism>
<dbReference type="SUPFAM" id="SSF56317">
    <property type="entry name" value="Carbon-nitrogen hydrolase"/>
    <property type="match status" value="1"/>
</dbReference>
<protein>
    <recommendedName>
        <fullName evidence="4">CN hydrolase domain-containing protein</fullName>
    </recommendedName>
</protein>
<feature type="transmembrane region" description="Helical" evidence="1">
    <location>
        <begin position="57"/>
        <end position="77"/>
    </location>
</feature>
<dbReference type="EMBL" id="JABXXO010000001">
    <property type="protein sequence ID" value="KAF7784029.1"/>
    <property type="molecule type" value="Genomic_DNA"/>
</dbReference>
<evidence type="ECO:0000256" key="1">
    <source>
        <dbReference type="SAM" id="Phobius"/>
    </source>
</evidence>
<keyword evidence="1" id="KW-0472">Membrane</keyword>
<gene>
    <name evidence="2" type="ORF">Agabi119p4_194</name>
</gene>
<dbReference type="AlphaFoldDB" id="A0A8H7KKX3"/>